<keyword evidence="2" id="KW-1185">Reference proteome</keyword>
<name>A0ACC2QSX3_9NEOP</name>
<organism evidence="1 2">
    <name type="scientific">Mythimna loreyi</name>
    <dbReference type="NCBI Taxonomy" id="667449"/>
    <lineage>
        <taxon>Eukaryota</taxon>
        <taxon>Metazoa</taxon>
        <taxon>Ecdysozoa</taxon>
        <taxon>Arthropoda</taxon>
        <taxon>Hexapoda</taxon>
        <taxon>Insecta</taxon>
        <taxon>Pterygota</taxon>
        <taxon>Neoptera</taxon>
        <taxon>Endopterygota</taxon>
        <taxon>Lepidoptera</taxon>
        <taxon>Glossata</taxon>
        <taxon>Ditrysia</taxon>
        <taxon>Noctuoidea</taxon>
        <taxon>Noctuidae</taxon>
        <taxon>Noctuinae</taxon>
        <taxon>Hadenini</taxon>
        <taxon>Mythimna</taxon>
    </lineage>
</organism>
<sequence>MHLRNLSPPKWCNETRLNVISLHRHSIESKILTGCGAGEAVFVPHNFPFHFKRVQFPVSVCFAMTINKSQGQTLSAAGVKFRTSCLLRGQLYVTCSRVTSPDSLYILASGSITTIVVWWRSGKGFDSVMVK</sequence>
<protein>
    <submittedName>
        <fullName evidence="1">Uncharacterized protein</fullName>
    </submittedName>
</protein>
<accession>A0ACC2QSX3</accession>
<proteinExistence type="predicted"/>
<gene>
    <name evidence="1" type="ORF">PYW08_015866</name>
</gene>
<reference evidence="1" key="1">
    <citation type="submission" date="2023-03" db="EMBL/GenBank/DDBJ databases">
        <title>Chromosome-level genomes of two armyworms, Mythimna separata and Mythimna loreyi, provide insights into the biosynthesis and reception of sex pheromones.</title>
        <authorList>
            <person name="Zhao H."/>
        </authorList>
    </citation>
    <scope>NUCLEOTIDE SEQUENCE</scope>
    <source>
        <strain evidence="1">BeijingLab</strain>
    </source>
</reference>
<evidence type="ECO:0000313" key="1">
    <source>
        <dbReference type="EMBL" id="KAJ8724392.1"/>
    </source>
</evidence>
<dbReference type="Proteomes" id="UP001231649">
    <property type="component" value="Chromosome 8"/>
</dbReference>
<evidence type="ECO:0000313" key="2">
    <source>
        <dbReference type="Proteomes" id="UP001231649"/>
    </source>
</evidence>
<comment type="caution">
    <text evidence="1">The sequence shown here is derived from an EMBL/GenBank/DDBJ whole genome shotgun (WGS) entry which is preliminary data.</text>
</comment>
<dbReference type="EMBL" id="CM056784">
    <property type="protein sequence ID" value="KAJ8724392.1"/>
    <property type="molecule type" value="Genomic_DNA"/>
</dbReference>